<protein>
    <recommendedName>
        <fullName evidence="3">Acyl carrier protein</fullName>
    </recommendedName>
</protein>
<gene>
    <name evidence="1" type="ORF">A2415_02010</name>
</gene>
<accession>A0A1F4WH64</accession>
<dbReference type="AlphaFoldDB" id="A0A1F4WH64"/>
<evidence type="ECO:0008006" key="3">
    <source>
        <dbReference type="Google" id="ProtNLM"/>
    </source>
</evidence>
<dbReference type="EMBL" id="MEWA01000033">
    <property type="protein sequence ID" value="OGC68706.1"/>
    <property type="molecule type" value="Genomic_DNA"/>
</dbReference>
<organism evidence="1 2">
    <name type="scientific">candidate division WWE3 bacterium RIFOXYC1_FULL_39_7</name>
    <dbReference type="NCBI Taxonomy" id="1802643"/>
    <lineage>
        <taxon>Bacteria</taxon>
        <taxon>Katanobacteria</taxon>
    </lineage>
</organism>
<dbReference type="Gene3D" id="1.10.1200.10">
    <property type="entry name" value="ACP-like"/>
    <property type="match status" value="1"/>
</dbReference>
<comment type="caution">
    <text evidence="1">The sequence shown here is derived from an EMBL/GenBank/DDBJ whole genome shotgun (WGS) entry which is preliminary data.</text>
</comment>
<dbReference type="InterPro" id="IPR036736">
    <property type="entry name" value="ACP-like_sf"/>
</dbReference>
<dbReference type="Proteomes" id="UP000179113">
    <property type="component" value="Unassembled WGS sequence"/>
</dbReference>
<evidence type="ECO:0000313" key="2">
    <source>
        <dbReference type="Proteomes" id="UP000179113"/>
    </source>
</evidence>
<reference evidence="1 2" key="1">
    <citation type="journal article" date="2016" name="Nat. Commun.">
        <title>Thousands of microbial genomes shed light on interconnected biogeochemical processes in an aquifer system.</title>
        <authorList>
            <person name="Anantharaman K."/>
            <person name="Brown C.T."/>
            <person name="Hug L.A."/>
            <person name="Sharon I."/>
            <person name="Castelle C.J."/>
            <person name="Probst A.J."/>
            <person name="Thomas B.C."/>
            <person name="Singh A."/>
            <person name="Wilkins M.J."/>
            <person name="Karaoz U."/>
            <person name="Brodie E.L."/>
            <person name="Williams K.H."/>
            <person name="Hubbard S.S."/>
            <person name="Banfield J.F."/>
        </authorList>
    </citation>
    <scope>NUCLEOTIDE SEQUENCE [LARGE SCALE GENOMIC DNA]</scope>
</reference>
<name>A0A1F4WH64_UNCKA</name>
<sequence length="77" mass="8956">MSESSRKIFKIIAERTGHEHEELNESSYFEDDLNIGEMELMEILTEIEEKLQVDVISEKDNIETVGDLIDLVDEQLE</sequence>
<proteinExistence type="predicted"/>
<evidence type="ECO:0000313" key="1">
    <source>
        <dbReference type="EMBL" id="OGC68706.1"/>
    </source>
</evidence>
<dbReference type="SUPFAM" id="SSF47336">
    <property type="entry name" value="ACP-like"/>
    <property type="match status" value="1"/>
</dbReference>